<keyword evidence="6" id="KW-1185">Reference proteome</keyword>
<dbReference type="InterPro" id="IPR050155">
    <property type="entry name" value="HAD-like_hydrolase_sf"/>
</dbReference>
<comment type="similarity">
    <text evidence="3">Belongs to the HAD-like hydrolase superfamily. CbbY/CbbZ/Gph/YieH family.</text>
</comment>
<comment type="caution">
    <text evidence="5">The sequence shown here is derived from an EMBL/GenBank/DDBJ whole genome shotgun (WGS) entry which is preliminary data.</text>
</comment>
<dbReference type="EMBL" id="WOSW01000046">
    <property type="protein sequence ID" value="NHO33970.1"/>
    <property type="molecule type" value="Genomic_DNA"/>
</dbReference>
<dbReference type="Gene3D" id="1.20.120.1600">
    <property type="match status" value="1"/>
</dbReference>
<name>A0ABX0KC32_9PROT</name>
<protein>
    <recommendedName>
        <fullName evidence="4">phosphoglycolate phosphatase</fullName>
        <ecNumber evidence="4">3.1.3.18</ecNumber>
    </recommendedName>
</protein>
<dbReference type="NCBIfam" id="TIGR01549">
    <property type="entry name" value="HAD-SF-IA-v1"/>
    <property type="match status" value="1"/>
</dbReference>
<evidence type="ECO:0000256" key="1">
    <source>
        <dbReference type="ARBA" id="ARBA00000830"/>
    </source>
</evidence>
<evidence type="ECO:0000313" key="5">
    <source>
        <dbReference type="EMBL" id="NHO33970.1"/>
    </source>
</evidence>
<dbReference type="Proteomes" id="UP000615326">
    <property type="component" value="Unassembled WGS sequence"/>
</dbReference>
<dbReference type="Gene3D" id="3.40.50.1000">
    <property type="entry name" value="HAD superfamily/HAD-like"/>
    <property type="match status" value="1"/>
</dbReference>
<dbReference type="PANTHER" id="PTHR43434:SF1">
    <property type="entry name" value="PHOSPHOGLYCOLATE PHOSPHATASE"/>
    <property type="match status" value="1"/>
</dbReference>
<dbReference type="InterPro" id="IPR023214">
    <property type="entry name" value="HAD_sf"/>
</dbReference>
<accession>A0ABX0KC32</accession>
<dbReference type="EC" id="3.1.3.18" evidence="4"/>
<dbReference type="SFLD" id="SFLDG01129">
    <property type="entry name" value="C1.5:_HAD__Beta-PGM__Phosphata"/>
    <property type="match status" value="1"/>
</dbReference>
<dbReference type="Pfam" id="PF00702">
    <property type="entry name" value="Hydrolase"/>
    <property type="match status" value="1"/>
</dbReference>
<reference evidence="5 6" key="1">
    <citation type="journal article" date="2020" name="Int. J. Syst. Evol. Microbiol.">
        <title>Novel acetic acid bacteria from cider fermentations: Acetobacter conturbans sp. nov. and Acetobacter fallax sp. nov.</title>
        <authorList>
            <person name="Sombolestani A.S."/>
            <person name="Cleenwerck I."/>
            <person name="Cnockaert M."/>
            <person name="Borremans W."/>
            <person name="Wieme A.D."/>
            <person name="De Vuyst L."/>
            <person name="Vandamme P."/>
        </authorList>
    </citation>
    <scope>NUCLEOTIDE SEQUENCE [LARGE SCALE GENOMIC DNA]</scope>
    <source>
        <strain evidence="5 6">LMG 1637</strain>
    </source>
</reference>
<dbReference type="InterPro" id="IPR036412">
    <property type="entry name" value="HAD-like_sf"/>
</dbReference>
<comment type="catalytic activity">
    <reaction evidence="1">
        <text>2-phosphoglycolate + H2O = glycolate + phosphate</text>
        <dbReference type="Rhea" id="RHEA:14369"/>
        <dbReference type="ChEBI" id="CHEBI:15377"/>
        <dbReference type="ChEBI" id="CHEBI:29805"/>
        <dbReference type="ChEBI" id="CHEBI:43474"/>
        <dbReference type="ChEBI" id="CHEBI:58033"/>
        <dbReference type="EC" id="3.1.3.18"/>
    </reaction>
</comment>
<evidence type="ECO:0000256" key="2">
    <source>
        <dbReference type="ARBA" id="ARBA00004818"/>
    </source>
</evidence>
<evidence type="ECO:0000256" key="4">
    <source>
        <dbReference type="ARBA" id="ARBA00013078"/>
    </source>
</evidence>
<dbReference type="GO" id="GO:0016787">
    <property type="term" value="F:hydrolase activity"/>
    <property type="evidence" value="ECO:0007669"/>
    <property type="project" value="UniProtKB-KW"/>
</dbReference>
<proteinExistence type="inferred from homology"/>
<dbReference type="PANTHER" id="PTHR43434">
    <property type="entry name" value="PHOSPHOGLYCOLATE PHOSPHATASE"/>
    <property type="match status" value="1"/>
</dbReference>
<dbReference type="SFLD" id="SFLDS00003">
    <property type="entry name" value="Haloacid_Dehalogenase"/>
    <property type="match status" value="1"/>
</dbReference>
<comment type="pathway">
    <text evidence="2">Organic acid metabolism; glycolate biosynthesis; glycolate from 2-phosphoglycolate: step 1/1.</text>
</comment>
<dbReference type="SUPFAM" id="SSF56784">
    <property type="entry name" value="HAD-like"/>
    <property type="match status" value="1"/>
</dbReference>
<gene>
    <name evidence="5" type="ORF">GOB84_15750</name>
</gene>
<keyword evidence="5" id="KW-0378">Hydrolase</keyword>
<evidence type="ECO:0000313" key="6">
    <source>
        <dbReference type="Proteomes" id="UP000615326"/>
    </source>
</evidence>
<dbReference type="InterPro" id="IPR006439">
    <property type="entry name" value="HAD-SF_hydro_IA"/>
</dbReference>
<dbReference type="RefSeq" id="WP_173578433.1">
    <property type="nucleotide sequence ID" value="NZ_WOSW01000046.1"/>
</dbReference>
<organism evidence="5 6">
    <name type="scientific">Acetobacter fallax</name>
    <dbReference type="NCBI Taxonomy" id="1737473"/>
    <lineage>
        <taxon>Bacteria</taxon>
        <taxon>Pseudomonadati</taxon>
        <taxon>Pseudomonadota</taxon>
        <taxon>Alphaproteobacteria</taxon>
        <taxon>Acetobacterales</taxon>
        <taxon>Acetobacteraceae</taxon>
        <taxon>Acetobacter</taxon>
    </lineage>
</organism>
<evidence type="ECO:0000256" key="3">
    <source>
        <dbReference type="ARBA" id="ARBA00006171"/>
    </source>
</evidence>
<sequence>MDWDTIDFVVFDVDGTLYDQRRLRTRMAWELVTRTLPRGDLMTMRVISAFRRRREALAEAEVQNFEARLLHETAIATGVTRAAVQAVVTEWMLRRPLRHLRACRYPATDRLFAGLASAGKTVGILSDYPARDKLRALGLKAEFVVTAGDAGRLKPHPQGLLTLMAEAGAAPSRTLLIGDRPERDGIAAQRAGTRFLIRTTSATDETEFTRFDDPVFAPFLT</sequence>